<feature type="compositionally biased region" description="Basic residues" evidence="1">
    <location>
        <begin position="40"/>
        <end position="51"/>
    </location>
</feature>
<dbReference type="EMBL" id="HBUE01300644">
    <property type="protein sequence ID" value="CAG6578731.1"/>
    <property type="molecule type" value="Transcribed_RNA"/>
</dbReference>
<evidence type="ECO:0000256" key="1">
    <source>
        <dbReference type="SAM" id="MobiDB-lite"/>
    </source>
</evidence>
<name>A0A8D8K0U1_CULPI</name>
<evidence type="ECO:0000313" key="2">
    <source>
        <dbReference type="EMBL" id="CAG6578731.1"/>
    </source>
</evidence>
<dbReference type="AlphaFoldDB" id="A0A8D8K0U1"/>
<dbReference type="EMBL" id="HBUE01194659">
    <property type="protein sequence ID" value="CAG6527010.1"/>
    <property type="molecule type" value="Transcribed_RNA"/>
</dbReference>
<feature type="compositionally biased region" description="Low complexity" evidence="1">
    <location>
        <begin position="52"/>
        <end position="76"/>
    </location>
</feature>
<organism evidence="2">
    <name type="scientific">Culex pipiens</name>
    <name type="common">House mosquito</name>
    <dbReference type="NCBI Taxonomy" id="7175"/>
    <lineage>
        <taxon>Eukaryota</taxon>
        <taxon>Metazoa</taxon>
        <taxon>Ecdysozoa</taxon>
        <taxon>Arthropoda</taxon>
        <taxon>Hexapoda</taxon>
        <taxon>Insecta</taxon>
        <taxon>Pterygota</taxon>
        <taxon>Neoptera</taxon>
        <taxon>Endopterygota</taxon>
        <taxon>Diptera</taxon>
        <taxon>Nematocera</taxon>
        <taxon>Culicoidea</taxon>
        <taxon>Culicidae</taxon>
        <taxon>Culicinae</taxon>
        <taxon>Culicini</taxon>
        <taxon>Culex</taxon>
        <taxon>Culex</taxon>
    </lineage>
</organism>
<proteinExistence type="predicted"/>
<accession>A0A8D8K0U1</accession>
<protein>
    <submittedName>
        <fullName evidence="2">(northern house mosquito) hypothetical protein</fullName>
    </submittedName>
</protein>
<reference evidence="2" key="1">
    <citation type="submission" date="2021-05" db="EMBL/GenBank/DDBJ databases">
        <authorList>
            <person name="Alioto T."/>
            <person name="Alioto T."/>
            <person name="Gomez Garrido J."/>
        </authorList>
    </citation>
    <scope>NUCLEOTIDE SEQUENCE</scope>
</reference>
<feature type="region of interest" description="Disordered" evidence="1">
    <location>
        <begin position="29"/>
        <end position="82"/>
    </location>
</feature>
<sequence>MEFQRGNCCFRRPFRHKIWNLEPRIITHPPQKSLVQPRRFLPKFKNSKKSSNKTPTHHQSTTHTTRTPTPSRSATSRSRHLPTVALSGFARVATRSFASSITERTPKAASVAS</sequence>